<dbReference type="RefSeq" id="WP_169343104.1">
    <property type="nucleotide sequence ID" value="NZ_JABBJJ010000008.1"/>
</dbReference>
<feature type="domain" description="MacB-like periplasmic core" evidence="9">
    <location>
        <begin position="422"/>
        <end position="649"/>
    </location>
</feature>
<dbReference type="NCBIfam" id="TIGR03434">
    <property type="entry name" value="ADOP"/>
    <property type="match status" value="1"/>
</dbReference>
<dbReference type="InterPro" id="IPR003838">
    <property type="entry name" value="ABC3_permease_C"/>
</dbReference>
<evidence type="ECO:0000313" key="11">
    <source>
        <dbReference type="Proteomes" id="UP000518300"/>
    </source>
</evidence>
<dbReference type="Pfam" id="PF02687">
    <property type="entry name" value="FtsX"/>
    <property type="match status" value="2"/>
</dbReference>
<feature type="transmembrane region" description="Helical" evidence="7">
    <location>
        <begin position="740"/>
        <end position="762"/>
    </location>
</feature>
<reference evidence="10 11" key="1">
    <citation type="submission" date="2020-04" db="EMBL/GenBank/DDBJ databases">
        <title>Draft genome of Pyxidicoccus fallax type strain.</title>
        <authorList>
            <person name="Whitworth D.E."/>
        </authorList>
    </citation>
    <scope>NUCLEOTIDE SEQUENCE [LARGE SCALE GENOMIC DNA]</scope>
    <source>
        <strain evidence="10 11">DSM 14698</strain>
    </source>
</reference>
<proteinExistence type="inferred from homology"/>
<name>A0A848L6B7_9BACT</name>
<evidence type="ECO:0000256" key="2">
    <source>
        <dbReference type="ARBA" id="ARBA00022475"/>
    </source>
</evidence>
<dbReference type="GO" id="GO:0022857">
    <property type="term" value="F:transmembrane transporter activity"/>
    <property type="evidence" value="ECO:0007669"/>
    <property type="project" value="TreeGrafter"/>
</dbReference>
<feature type="domain" description="ABC3 transporter permease C-terminal" evidence="8">
    <location>
        <begin position="280"/>
        <end position="396"/>
    </location>
</feature>
<dbReference type="Pfam" id="PF12704">
    <property type="entry name" value="MacB_PCD"/>
    <property type="match status" value="2"/>
</dbReference>
<feature type="domain" description="ABC3 transporter permease C-terminal" evidence="8">
    <location>
        <begin position="691"/>
        <end position="804"/>
    </location>
</feature>
<keyword evidence="4 7" id="KW-1133">Transmembrane helix</keyword>
<evidence type="ECO:0000256" key="7">
    <source>
        <dbReference type="SAM" id="Phobius"/>
    </source>
</evidence>
<dbReference type="Proteomes" id="UP000518300">
    <property type="component" value="Unassembled WGS sequence"/>
</dbReference>
<organism evidence="10 11">
    <name type="scientific">Pyxidicoccus fallax</name>
    <dbReference type="NCBI Taxonomy" id="394095"/>
    <lineage>
        <taxon>Bacteria</taxon>
        <taxon>Pseudomonadati</taxon>
        <taxon>Myxococcota</taxon>
        <taxon>Myxococcia</taxon>
        <taxon>Myxococcales</taxon>
        <taxon>Cystobacterineae</taxon>
        <taxon>Myxococcaceae</taxon>
        <taxon>Pyxidicoccus</taxon>
    </lineage>
</organism>
<comment type="subcellular location">
    <subcellularLocation>
        <location evidence="1">Cell membrane</location>
        <topology evidence="1">Multi-pass membrane protein</topology>
    </subcellularLocation>
</comment>
<feature type="domain" description="MacB-like periplasmic core" evidence="9">
    <location>
        <begin position="22"/>
        <end position="239"/>
    </location>
</feature>
<evidence type="ECO:0000256" key="4">
    <source>
        <dbReference type="ARBA" id="ARBA00022989"/>
    </source>
</evidence>
<evidence type="ECO:0000256" key="5">
    <source>
        <dbReference type="ARBA" id="ARBA00023136"/>
    </source>
</evidence>
<feature type="transmembrane region" description="Helical" evidence="7">
    <location>
        <begin position="274"/>
        <end position="297"/>
    </location>
</feature>
<evidence type="ECO:0000256" key="1">
    <source>
        <dbReference type="ARBA" id="ARBA00004651"/>
    </source>
</evidence>
<dbReference type="GO" id="GO:0005886">
    <property type="term" value="C:plasma membrane"/>
    <property type="evidence" value="ECO:0007669"/>
    <property type="project" value="UniProtKB-SubCell"/>
</dbReference>
<feature type="transmembrane region" description="Helical" evidence="7">
    <location>
        <begin position="684"/>
        <end position="713"/>
    </location>
</feature>
<evidence type="ECO:0000256" key="3">
    <source>
        <dbReference type="ARBA" id="ARBA00022692"/>
    </source>
</evidence>
<keyword evidence="2" id="KW-1003">Cell membrane</keyword>
<protein>
    <submittedName>
        <fullName evidence="10">ABC transporter permease</fullName>
    </submittedName>
</protein>
<evidence type="ECO:0000259" key="9">
    <source>
        <dbReference type="Pfam" id="PF12704"/>
    </source>
</evidence>
<feature type="transmembrane region" description="Helical" evidence="7">
    <location>
        <begin position="369"/>
        <end position="391"/>
    </location>
</feature>
<sequence length="811" mass="85510">MDTLLQDLRLALRRLRRSPTFTLVAVLTLALGIGANAAIFSVVHAVLLRPLPMHDDARLVRVYTVGRQGPGPTSPLDLRDMREQARAFDSLFGVASAEMTLAADGPETSPERVQGGLVTAGFFQGLGVRIQLGRGLQDSDDAPGAPKVAVISHELWQRRYGGSPSVLGRSMHFGGSEPWTVVGVAAPGFDFPSRARMWTPLMWEAPMVKPEARGSHWLEVYGRLAPGVSLEGARADVAAIAGRLAEQYPKTNAEKGASVELLRDVLLGRTRPSLLLLMGAVGLVLLIACANLTHLLLARAASREGELSVRLALGASRGRLARELLLESALLSLLGGAAGLLAAMWALDALAVLGPRDIPRIEEVSLDRAVLAFTAGLSVLTTFLFGLVPALHASRVDLGRSLRSLGGGGGGGAHRHRTRSALIIGETALAVLLLVSAGLLLRSFVHLQRAPLGFQPEGVLTVKLELPTLRYRFGTAAPAAFYDPLLERLRALPGVEAAGAVSVLPMDGGIRWTTPLKDSQRPVPPGTSPWETRVRIVTPGALEAMRVKVLRGRGLTAEDRGAGGRAVLVNAEAARRFWPGEDPIGHTVETGTDWGSGAFGGRVVGIVEDQALDGPATPPVPELYVPYEQARGTGMVLLLRTSGEPLALASAVRAEIRALDASLALGSVRTLSSVVDGTVAPLRFYLLLVGAFAGVAMVLAAVGLYGVVAYAVLQRTRELGIRMALGAREDQVTGMVLDRYLRLTGAGLLLGLVLAAGASRALTHLLSGVRPIDPLTYVAVVAMLGAVAFLAALLPARRASRIPPAIVLRGD</sequence>
<feature type="transmembrane region" description="Helical" evidence="7">
    <location>
        <begin position="21"/>
        <end position="47"/>
    </location>
</feature>
<accession>A0A848L6B7</accession>
<evidence type="ECO:0000256" key="6">
    <source>
        <dbReference type="ARBA" id="ARBA00038076"/>
    </source>
</evidence>
<dbReference type="AlphaFoldDB" id="A0A848L6B7"/>
<feature type="transmembrane region" description="Helical" evidence="7">
    <location>
        <begin position="774"/>
        <end position="794"/>
    </location>
</feature>
<dbReference type="InterPro" id="IPR025857">
    <property type="entry name" value="MacB_PCD"/>
</dbReference>
<comment type="similarity">
    <text evidence="6">Belongs to the ABC-4 integral membrane protein family.</text>
</comment>
<keyword evidence="3 7" id="KW-0812">Transmembrane</keyword>
<feature type="transmembrane region" description="Helical" evidence="7">
    <location>
        <begin position="421"/>
        <end position="441"/>
    </location>
</feature>
<dbReference type="EMBL" id="JABBJJ010000008">
    <property type="protein sequence ID" value="NMO13822.1"/>
    <property type="molecule type" value="Genomic_DNA"/>
</dbReference>
<gene>
    <name evidence="10" type="ORF">HG543_02955</name>
</gene>
<dbReference type="InterPro" id="IPR050250">
    <property type="entry name" value="Macrolide_Exporter_MacB"/>
</dbReference>
<dbReference type="PANTHER" id="PTHR30572:SF4">
    <property type="entry name" value="ABC TRANSPORTER PERMEASE YTRF"/>
    <property type="match status" value="1"/>
</dbReference>
<evidence type="ECO:0000259" key="8">
    <source>
        <dbReference type="Pfam" id="PF02687"/>
    </source>
</evidence>
<dbReference type="PANTHER" id="PTHR30572">
    <property type="entry name" value="MEMBRANE COMPONENT OF TRANSPORTER-RELATED"/>
    <property type="match status" value="1"/>
</dbReference>
<comment type="caution">
    <text evidence="10">The sequence shown here is derived from an EMBL/GenBank/DDBJ whole genome shotgun (WGS) entry which is preliminary data.</text>
</comment>
<dbReference type="InterPro" id="IPR017800">
    <property type="entry name" value="ADOP"/>
</dbReference>
<feature type="transmembrane region" description="Helical" evidence="7">
    <location>
        <begin position="324"/>
        <end position="347"/>
    </location>
</feature>
<evidence type="ECO:0000313" key="10">
    <source>
        <dbReference type="EMBL" id="NMO13822.1"/>
    </source>
</evidence>
<keyword evidence="5 7" id="KW-0472">Membrane</keyword>
<keyword evidence="11" id="KW-1185">Reference proteome</keyword>